<dbReference type="RefSeq" id="WP_138664883.1">
    <property type="nucleotide sequence ID" value="NZ_VCKY01000011.1"/>
</dbReference>
<dbReference type="Pfam" id="PF00171">
    <property type="entry name" value="Aldedh"/>
    <property type="match status" value="1"/>
</dbReference>
<evidence type="ECO:0000313" key="3">
    <source>
        <dbReference type="EMBL" id="TMR24251.1"/>
    </source>
</evidence>
<dbReference type="Gene3D" id="3.40.605.10">
    <property type="entry name" value="Aldehyde Dehydrogenase, Chain A, domain 1"/>
    <property type="match status" value="1"/>
</dbReference>
<feature type="domain" description="Aldehyde dehydrogenase" evidence="2">
    <location>
        <begin position="21"/>
        <end position="253"/>
    </location>
</feature>
<dbReference type="Proteomes" id="UP000309128">
    <property type="component" value="Unassembled WGS sequence"/>
</dbReference>
<dbReference type="InterPro" id="IPR016162">
    <property type="entry name" value="Ald_DH_N"/>
</dbReference>
<organism evidence="3 4">
    <name type="scientific">Nonomuraea turkmeniaca</name>
    <dbReference type="NCBI Taxonomy" id="103838"/>
    <lineage>
        <taxon>Bacteria</taxon>
        <taxon>Bacillati</taxon>
        <taxon>Actinomycetota</taxon>
        <taxon>Actinomycetes</taxon>
        <taxon>Streptosporangiales</taxon>
        <taxon>Streptosporangiaceae</taxon>
        <taxon>Nonomuraea</taxon>
    </lineage>
</organism>
<dbReference type="PANTHER" id="PTHR11699">
    <property type="entry name" value="ALDEHYDE DEHYDROGENASE-RELATED"/>
    <property type="match status" value="1"/>
</dbReference>
<keyword evidence="1" id="KW-0560">Oxidoreductase</keyword>
<keyword evidence="4" id="KW-1185">Reference proteome</keyword>
<gene>
    <name evidence="3" type="ORF">ETD86_04875</name>
</gene>
<sequence length="285" mass="30188">MSRLSVRKTYKLYIGGAFPRSESGRSYPVTSPKGEFLANASQASRKDARDAVVAARKAFPGWSGATPYNRGQILYRVAEMLEGRRAQFAEESAPVRQGGKRAALEAVDATVDRLVWYAGWSDKIAAVRGAANPVAGPYFNLSSPEPTGVVAIVAPADPLLGLVSVVAPVIVTGNTCVVVASEPSPLASITLAEVLATSDLPGGVVNVLTGRQAELAPWLASHMDVNGLDLTGVADADLALRCEQAAAENLKRVLRPAQEDWTADPGIGRMTRFLETKTVWHPVGI</sequence>
<dbReference type="InterPro" id="IPR016161">
    <property type="entry name" value="Ald_DH/histidinol_DH"/>
</dbReference>
<dbReference type="AlphaFoldDB" id="A0A5S4FVW8"/>
<accession>A0A5S4FVW8</accession>
<protein>
    <submittedName>
        <fullName evidence="3">Aldehyde dehydrogenase</fullName>
    </submittedName>
</protein>
<evidence type="ECO:0000256" key="1">
    <source>
        <dbReference type="ARBA" id="ARBA00023002"/>
    </source>
</evidence>
<comment type="caution">
    <text evidence="3">The sequence shown here is derived from an EMBL/GenBank/DDBJ whole genome shotgun (WGS) entry which is preliminary data.</text>
</comment>
<proteinExistence type="predicted"/>
<dbReference type="SUPFAM" id="SSF53720">
    <property type="entry name" value="ALDH-like"/>
    <property type="match status" value="1"/>
</dbReference>
<dbReference type="GO" id="GO:0016491">
    <property type="term" value="F:oxidoreductase activity"/>
    <property type="evidence" value="ECO:0007669"/>
    <property type="project" value="UniProtKB-KW"/>
</dbReference>
<evidence type="ECO:0000313" key="4">
    <source>
        <dbReference type="Proteomes" id="UP000309128"/>
    </source>
</evidence>
<evidence type="ECO:0000259" key="2">
    <source>
        <dbReference type="Pfam" id="PF00171"/>
    </source>
</evidence>
<dbReference type="InterPro" id="IPR015590">
    <property type="entry name" value="Aldehyde_DH_dom"/>
</dbReference>
<dbReference type="OrthoDB" id="188583at2"/>
<dbReference type="EMBL" id="VCKY01000011">
    <property type="protein sequence ID" value="TMR24251.1"/>
    <property type="molecule type" value="Genomic_DNA"/>
</dbReference>
<reference evidence="3 4" key="1">
    <citation type="submission" date="2019-05" db="EMBL/GenBank/DDBJ databases">
        <title>Draft genome sequence of Nonomuraea turkmeniaca DSM 43926.</title>
        <authorList>
            <person name="Saricaoglu S."/>
            <person name="Isik K."/>
        </authorList>
    </citation>
    <scope>NUCLEOTIDE SEQUENCE [LARGE SCALE GENOMIC DNA]</scope>
    <source>
        <strain evidence="3 4">DSM 43926</strain>
    </source>
</reference>
<name>A0A5S4FVW8_9ACTN</name>